<keyword evidence="1" id="KW-0732">Signal</keyword>
<dbReference type="PANTHER" id="PTHR35192:SF2">
    <property type="entry name" value="APPLE DOMAIN-CONTAINING PROTEIN"/>
    <property type="match status" value="1"/>
</dbReference>
<evidence type="ECO:0000313" key="2">
    <source>
        <dbReference type="EMBL" id="OCF35266.1"/>
    </source>
</evidence>
<reference evidence="3" key="2">
    <citation type="submission" date="2013-12" db="EMBL/GenBank/DDBJ databases">
        <title>Evolution of pathogenesis and genome organization in the Tremellales.</title>
        <authorList>
            <person name="Cuomo C."/>
            <person name="Litvintseva A."/>
            <person name="Heitman J."/>
            <person name="Chen Y."/>
            <person name="Sun S."/>
            <person name="Springer D."/>
            <person name="Dromer F."/>
            <person name="Young S."/>
            <person name="Zeng Q."/>
            <person name="Chapman S."/>
            <person name="Gujja S."/>
            <person name="Saif S."/>
            <person name="Birren B."/>
        </authorList>
    </citation>
    <scope>NUCLEOTIDE SEQUENCE [LARGE SCALE GENOMIC DNA]</scope>
    <source>
        <strain evidence="3">BCC8398</strain>
    </source>
</reference>
<protein>
    <recommendedName>
        <fullName evidence="4">WSC domain-containing protein</fullName>
    </recommendedName>
</protein>
<dbReference type="Proteomes" id="UP000092666">
    <property type="component" value="Unassembled WGS sequence"/>
</dbReference>
<reference evidence="2 3" key="1">
    <citation type="submission" date="2013-07" db="EMBL/GenBank/DDBJ databases">
        <title>The Genome Sequence of Cryptococcus heveanensis BCC8398.</title>
        <authorList>
            <consortium name="The Broad Institute Genome Sequencing Platform"/>
            <person name="Cuomo C."/>
            <person name="Litvintseva A."/>
            <person name="Chen Y."/>
            <person name="Heitman J."/>
            <person name="Sun S."/>
            <person name="Springer D."/>
            <person name="Dromer F."/>
            <person name="Young S.K."/>
            <person name="Zeng Q."/>
            <person name="Gargeya S."/>
            <person name="Fitzgerald M."/>
            <person name="Abouelleil A."/>
            <person name="Alvarado L."/>
            <person name="Berlin A.M."/>
            <person name="Chapman S.B."/>
            <person name="Dewar J."/>
            <person name="Goldberg J."/>
            <person name="Griggs A."/>
            <person name="Gujja S."/>
            <person name="Hansen M."/>
            <person name="Howarth C."/>
            <person name="Imamovic A."/>
            <person name="Larimer J."/>
            <person name="McCowan C."/>
            <person name="Murphy C."/>
            <person name="Pearson M."/>
            <person name="Priest M."/>
            <person name="Roberts A."/>
            <person name="Saif S."/>
            <person name="Shea T."/>
            <person name="Sykes S."/>
            <person name="Wortman J."/>
            <person name="Nusbaum C."/>
            <person name="Birren B."/>
        </authorList>
    </citation>
    <scope>NUCLEOTIDE SEQUENCE [LARGE SCALE GENOMIC DNA]</scope>
    <source>
        <strain evidence="2 3">BCC8398</strain>
    </source>
</reference>
<feature type="signal peptide" evidence="1">
    <location>
        <begin position="1"/>
        <end position="16"/>
    </location>
</feature>
<dbReference type="PANTHER" id="PTHR35192">
    <property type="entry name" value="PROTEIN, PUTATIVE-RELATED"/>
    <property type="match status" value="1"/>
</dbReference>
<organism evidence="2 3">
    <name type="scientific">Kwoniella heveanensis BCC8398</name>
    <dbReference type="NCBI Taxonomy" id="1296120"/>
    <lineage>
        <taxon>Eukaryota</taxon>
        <taxon>Fungi</taxon>
        <taxon>Dikarya</taxon>
        <taxon>Basidiomycota</taxon>
        <taxon>Agaricomycotina</taxon>
        <taxon>Tremellomycetes</taxon>
        <taxon>Tremellales</taxon>
        <taxon>Cryptococcaceae</taxon>
        <taxon>Kwoniella</taxon>
    </lineage>
</organism>
<dbReference type="InterPro" id="IPR038955">
    <property type="entry name" value="PriA/CPL1_fungi"/>
</dbReference>
<evidence type="ECO:0000256" key="1">
    <source>
        <dbReference type="SAM" id="SignalP"/>
    </source>
</evidence>
<evidence type="ECO:0000313" key="3">
    <source>
        <dbReference type="Proteomes" id="UP000092666"/>
    </source>
</evidence>
<dbReference type="STRING" id="1296120.A0A1B9GW63"/>
<name>A0A1B9GW63_9TREE</name>
<sequence>MTLLLLIVTFCIFAAAQEGVYFGCYRYPEAIQDKTVVWLEDYGPTCSAYCFDQIGTVYSYQFAQYRGGPGIDEWCACSDDSPRLVYETGNQRTCDAGASSPSDVAVQVNDPNWIYLGCYDFEGPAGYITDEAWTPCNSLCGDHRYMLHTFTDSGSDICACVDDNHLWAGLPRSNCAHLTDQYVYERINRPSAVVRREARVEAERIARESSRSLCPSGIAACNIVDSEGLSYECLDTQRELESCGGCLHGGFKPHDQGSVVSIVKQGVEYVATLSHQPDS</sequence>
<gene>
    <name evidence="2" type="ORF">I316_02812</name>
</gene>
<accession>A0A1B9GW63</accession>
<dbReference type="EMBL" id="KI669499">
    <property type="protein sequence ID" value="OCF35266.1"/>
    <property type="molecule type" value="Genomic_DNA"/>
</dbReference>
<dbReference type="OrthoDB" id="2564553at2759"/>
<feature type="chain" id="PRO_5008627443" description="WSC domain-containing protein" evidence="1">
    <location>
        <begin position="17"/>
        <end position="279"/>
    </location>
</feature>
<evidence type="ECO:0008006" key="4">
    <source>
        <dbReference type="Google" id="ProtNLM"/>
    </source>
</evidence>
<dbReference type="AlphaFoldDB" id="A0A1B9GW63"/>
<keyword evidence="3" id="KW-1185">Reference proteome</keyword>
<proteinExistence type="predicted"/>